<dbReference type="UniPathway" id="UPA00050">
    <property type="reaction ID" value="UER00064"/>
</dbReference>
<evidence type="ECO:0000256" key="1">
    <source>
        <dbReference type="ARBA" id="ARBA00005015"/>
    </source>
</evidence>
<dbReference type="InterPro" id="IPR006203">
    <property type="entry name" value="GHMP_knse_ATP-bd_CS"/>
</dbReference>
<keyword evidence="7 11" id="KW-0791">Threonine biosynthesis</keyword>
<dbReference type="PANTHER" id="PTHR20861:SF1">
    <property type="entry name" value="HOMOSERINE KINASE"/>
    <property type="match status" value="1"/>
</dbReference>
<dbReference type="SUPFAM" id="SSF55060">
    <property type="entry name" value="GHMP Kinase, C-terminal domain"/>
    <property type="match status" value="1"/>
</dbReference>
<dbReference type="NCBIfam" id="NF002288">
    <property type="entry name" value="PRK01212.1-4"/>
    <property type="match status" value="1"/>
</dbReference>
<dbReference type="PROSITE" id="PS00627">
    <property type="entry name" value="GHMP_KINASES_ATP"/>
    <property type="match status" value="1"/>
</dbReference>
<dbReference type="EC" id="2.7.1.39" evidence="3 11"/>
<dbReference type="EMBL" id="APMM01000062">
    <property type="protein sequence ID" value="ENN95633.1"/>
    <property type="molecule type" value="Genomic_DNA"/>
</dbReference>
<dbReference type="AlphaFoldDB" id="N6V017"/>
<dbReference type="InterPro" id="IPR006204">
    <property type="entry name" value="GHMP_kinase_N_dom"/>
</dbReference>
<evidence type="ECO:0000256" key="5">
    <source>
        <dbReference type="ARBA" id="ARBA00022605"/>
    </source>
</evidence>
<feature type="binding site" evidence="11">
    <location>
        <begin position="78"/>
        <end position="88"/>
    </location>
    <ligand>
        <name>ATP</name>
        <dbReference type="ChEBI" id="CHEBI:30616"/>
    </ligand>
</feature>
<evidence type="ECO:0000256" key="8">
    <source>
        <dbReference type="ARBA" id="ARBA00022741"/>
    </source>
</evidence>
<feature type="domain" description="GHMP kinase N-terminal" evidence="12">
    <location>
        <begin position="51"/>
        <end position="137"/>
    </location>
</feature>
<dbReference type="NCBIfam" id="TIGR00191">
    <property type="entry name" value="thrB"/>
    <property type="match status" value="1"/>
</dbReference>
<keyword evidence="9 11" id="KW-0418">Kinase</keyword>
<evidence type="ECO:0000256" key="7">
    <source>
        <dbReference type="ARBA" id="ARBA00022697"/>
    </source>
</evidence>
<evidence type="ECO:0000256" key="6">
    <source>
        <dbReference type="ARBA" id="ARBA00022679"/>
    </source>
</evidence>
<name>N6V017_9EURY</name>
<evidence type="ECO:0000259" key="13">
    <source>
        <dbReference type="Pfam" id="PF08544"/>
    </source>
</evidence>
<comment type="caution">
    <text evidence="14">The sequence shown here is derived from an EMBL/GenBank/DDBJ whole genome shotgun (WGS) entry which is preliminary data.</text>
</comment>
<organism evidence="14 15">
    <name type="scientific">Methanocaldococcus villosus KIN24-T80</name>
    <dbReference type="NCBI Taxonomy" id="1069083"/>
    <lineage>
        <taxon>Archaea</taxon>
        <taxon>Methanobacteriati</taxon>
        <taxon>Methanobacteriota</taxon>
        <taxon>Methanomada group</taxon>
        <taxon>Methanococci</taxon>
        <taxon>Methanococcales</taxon>
        <taxon>Methanocaldococcaceae</taxon>
        <taxon>Methanocaldococcus</taxon>
    </lineage>
</organism>
<keyword evidence="10 11" id="KW-0067">ATP-binding</keyword>
<evidence type="ECO:0000256" key="10">
    <source>
        <dbReference type="ARBA" id="ARBA00022840"/>
    </source>
</evidence>
<comment type="catalytic activity">
    <reaction evidence="11">
        <text>L-homoserine + ATP = O-phospho-L-homoserine + ADP + H(+)</text>
        <dbReference type="Rhea" id="RHEA:13985"/>
        <dbReference type="ChEBI" id="CHEBI:15378"/>
        <dbReference type="ChEBI" id="CHEBI:30616"/>
        <dbReference type="ChEBI" id="CHEBI:57476"/>
        <dbReference type="ChEBI" id="CHEBI:57590"/>
        <dbReference type="ChEBI" id="CHEBI:456216"/>
        <dbReference type="EC" id="2.7.1.39"/>
    </reaction>
</comment>
<evidence type="ECO:0000256" key="4">
    <source>
        <dbReference type="ARBA" id="ARBA00017858"/>
    </source>
</evidence>
<dbReference type="GO" id="GO:0005524">
    <property type="term" value="F:ATP binding"/>
    <property type="evidence" value="ECO:0007669"/>
    <property type="project" value="UniProtKB-UniRule"/>
</dbReference>
<dbReference type="Pfam" id="PF08544">
    <property type="entry name" value="GHMP_kinases_C"/>
    <property type="match status" value="1"/>
</dbReference>
<dbReference type="Pfam" id="PF00288">
    <property type="entry name" value="GHMP_kinases_N"/>
    <property type="match status" value="1"/>
</dbReference>
<accession>N6V017</accession>
<comment type="similarity">
    <text evidence="2 11">Belongs to the GHMP kinase family. Homoserine kinase subfamily.</text>
</comment>
<dbReference type="OrthoDB" id="28273at2157"/>
<evidence type="ECO:0000256" key="9">
    <source>
        <dbReference type="ARBA" id="ARBA00022777"/>
    </source>
</evidence>
<protein>
    <recommendedName>
        <fullName evidence="4 11">Homoserine kinase</fullName>
        <shortName evidence="11">HK</shortName>
        <shortName evidence="11">HSK</shortName>
        <ecNumber evidence="3 11">2.7.1.39</ecNumber>
    </recommendedName>
</protein>
<dbReference type="InterPro" id="IPR013750">
    <property type="entry name" value="GHMP_kinase_C_dom"/>
</dbReference>
<keyword evidence="15" id="KW-1185">Reference proteome</keyword>
<dbReference type="InterPro" id="IPR036554">
    <property type="entry name" value="GHMP_kinase_C_sf"/>
</dbReference>
<evidence type="ECO:0000256" key="11">
    <source>
        <dbReference type="HAMAP-Rule" id="MF_00384"/>
    </source>
</evidence>
<dbReference type="Gene3D" id="3.30.230.10">
    <property type="match status" value="1"/>
</dbReference>
<keyword evidence="11" id="KW-0963">Cytoplasm</keyword>
<evidence type="ECO:0000313" key="14">
    <source>
        <dbReference type="EMBL" id="ENN95633.1"/>
    </source>
</evidence>
<evidence type="ECO:0000259" key="12">
    <source>
        <dbReference type="Pfam" id="PF00288"/>
    </source>
</evidence>
<gene>
    <name evidence="11" type="primary">thrB</name>
    <name evidence="14" type="ORF">J422_06807</name>
</gene>
<evidence type="ECO:0000256" key="3">
    <source>
        <dbReference type="ARBA" id="ARBA00012078"/>
    </source>
</evidence>
<dbReference type="PANTHER" id="PTHR20861">
    <property type="entry name" value="HOMOSERINE/4-DIPHOSPHOCYTIDYL-2-C-METHYL-D-ERYTHRITOL KINASE"/>
    <property type="match status" value="1"/>
</dbReference>
<dbReference type="PATRIC" id="fig|1069083.5.peg.1321"/>
<dbReference type="Gene3D" id="3.30.70.890">
    <property type="entry name" value="GHMP kinase, C-terminal domain"/>
    <property type="match status" value="1"/>
</dbReference>
<dbReference type="InterPro" id="IPR020568">
    <property type="entry name" value="Ribosomal_Su5_D2-typ_SF"/>
</dbReference>
<dbReference type="RefSeq" id="WP_004594212.1">
    <property type="nucleotide sequence ID" value="NZ_APMM01000062.1"/>
</dbReference>
<dbReference type="GO" id="GO:0004413">
    <property type="term" value="F:homoserine kinase activity"/>
    <property type="evidence" value="ECO:0007669"/>
    <property type="project" value="UniProtKB-UniRule"/>
</dbReference>
<reference evidence="14 15" key="1">
    <citation type="journal article" date="2013" name="Genome Announc.">
        <title>Draft Genome Sequence of a Highly Flagellated, Fast-Swimming Archaeon, Methanocaldococcus villosus Strain KIN24-T80 (DSM 22612).</title>
        <authorList>
            <person name="Thennarasu S."/>
            <person name="Polireddy D."/>
            <person name="Antony A."/>
            <person name="Yada M.R."/>
            <person name="Algarawi S."/>
            <person name="Sivakumar N."/>
        </authorList>
    </citation>
    <scope>NUCLEOTIDE SEQUENCE [LARGE SCALE GENOMIC DNA]</scope>
    <source>
        <strain evidence="14 15">KIN24-T80</strain>
    </source>
</reference>
<dbReference type="GO" id="GO:0005737">
    <property type="term" value="C:cytoplasm"/>
    <property type="evidence" value="ECO:0007669"/>
    <property type="project" value="UniProtKB-SubCell"/>
</dbReference>
<keyword evidence="8 11" id="KW-0547">Nucleotide-binding</keyword>
<dbReference type="PRINTS" id="PR00958">
    <property type="entry name" value="HOMSERKINASE"/>
</dbReference>
<dbReference type="PIRSF" id="PIRSF000676">
    <property type="entry name" value="Homoser_kin"/>
    <property type="match status" value="1"/>
</dbReference>
<evidence type="ECO:0000313" key="15">
    <source>
        <dbReference type="Proteomes" id="UP000053695"/>
    </source>
</evidence>
<comment type="function">
    <text evidence="11">Catalyzes the ATP-dependent phosphorylation of L-homoserine to L-homoserine phosphate.</text>
</comment>
<comment type="subcellular location">
    <subcellularLocation>
        <location evidence="11">Cytoplasm</location>
    </subcellularLocation>
</comment>
<dbReference type="InterPro" id="IPR000870">
    <property type="entry name" value="Homoserine_kinase"/>
</dbReference>
<evidence type="ECO:0000256" key="2">
    <source>
        <dbReference type="ARBA" id="ARBA00007370"/>
    </source>
</evidence>
<dbReference type="STRING" id="1069083.GCA_000371805_01090"/>
<dbReference type="Proteomes" id="UP000053695">
    <property type="component" value="Unassembled WGS sequence"/>
</dbReference>
<comment type="pathway">
    <text evidence="1 11">Amino-acid biosynthesis; L-threonine biosynthesis; L-threonine from L-aspartate: step 4/5.</text>
</comment>
<sequence>MKFKAPCTSANLGVGFDVFGLCLNEPYDIIEIKEDEGIIIESDLNIEQKKNVAYVVAKKMIEDFKLKGVRIKIKKGVKPGSGLGSSAASSAGTAVAINELYNLKLSKLELVEYASLGEELASGDKHYDNVAPAIFGGFTIIANKKPLDIIKIDVDLNIIIALPDITINTKKAREILPKCYKLEDVVNNLGKASAVVYAFLKDKERLKYIMDDKLAEPYRGKLIPNYFEVKNILKDKVYAISISGSGPAIIAFPKEDCANEVKEVLKEYYGNVIETCVGKGVECLKN</sequence>
<dbReference type="SUPFAM" id="SSF54211">
    <property type="entry name" value="Ribosomal protein S5 domain 2-like"/>
    <property type="match status" value="1"/>
</dbReference>
<feature type="domain" description="GHMP kinase C-terminal" evidence="13">
    <location>
        <begin position="203"/>
        <end position="269"/>
    </location>
</feature>
<dbReference type="InterPro" id="IPR014721">
    <property type="entry name" value="Ribsml_uS5_D2-typ_fold_subgr"/>
</dbReference>
<keyword evidence="5 11" id="KW-0028">Amino-acid biosynthesis</keyword>
<proteinExistence type="inferred from homology"/>
<dbReference type="GO" id="GO:0009088">
    <property type="term" value="P:threonine biosynthetic process"/>
    <property type="evidence" value="ECO:0007669"/>
    <property type="project" value="UniProtKB-UniRule"/>
</dbReference>
<dbReference type="HAMAP" id="MF_00384">
    <property type="entry name" value="Homoser_kinase"/>
    <property type="match status" value="1"/>
</dbReference>
<keyword evidence="6 11" id="KW-0808">Transferase</keyword>